<dbReference type="EMBL" id="RJMB01000001">
    <property type="protein sequence ID" value="RNL87643.1"/>
    <property type="molecule type" value="Genomic_DNA"/>
</dbReference>
<keyword evidence="4" id="KW-1185">Reference proteome</keyword>
<protein>
    <submittedName>
        <fullName evidence="3">Flavin reductase</fullName>
    </submittedName>
</protein>
<dbReference type="Pfam" id="PF01613">
    <property type="entry name" value="Flavin_Reduct"/>
    <property type="match status" value="1"/>
</dbReference>
<dbReference type="AlphaFoldDB" id="A0A3N0EID8"/>
<dbReference type="GO" id="GO:0006208">
    <property type="term" value="P:pyrimidine nucleobase catabolic process"/>
    <property type="evidence" value="ECO:0007669"/>
    <property type="project" value="TreeGrafter"/>
</dbReference>
<dbReference type="InterPro" id="IPR002563">
    <property type="entry name" value="Flavin_Rdtase-like_dom"/>
</dbReference>
<dbReference type="GO" id="GO:0010181">
    <property type="term" value="F:FMN binding"/>
    <property type="evidence" value="ECO:0007669"/>
    <property type="project" value="InterPro"/>
</dbReference>
<evidence type="ECO:0000256" key="1">
    <source>
        <dbReference type="ARBA" id="ARBA00023002"/>
    </source>
</evidence>
<dbReference type="PANTHER" id="PTHR30466:SF1">
    <property type="entry name" value="FMN REDUCTASE (NADH) RUTF"/>
    <property type="match status" value="1"/>
</dbReference>
<sequence>MAEHEGVDAEEFKSTFRHHPAGVAVVTADDGAGPAGLTATSVVAVSAEPALLAFSLTSASTTAPRVLGARTAVVHLLGAGEVGLARRFATGGIDRFADPGSWTRLPTGEPLLREVTVWLRCRIAQRLTAGDSTLVLGEVLGTHQNTSDRCPLVYQNRTFYVLGESAVVT</sequence>
<organism evidence="3 4">
    <name type="scientific">Halostreptopolyspora alba</name>
    <dbReference type="NCBI Taxonomy" id="2487137"/>
    <lineage>
        <taxon>Bacteria</taxon>
        <taxon>Bacillati</taxon>
        <taxon>Actinomycetota</taxon>
        <taxon>Actinomycetes</taxon>
        <taxon>Streptosporangiales</taxon>
        <taxon>Nocardiopsidaceae</taxon>
        <taxon>Halostreptopolyspora</taxon>
    </lineage>
</organism>
<reference evidence="3 4" key="1">
    <citation type="submission" date="2018-11" db="EMBL/GenBank/DDBJ databases">
        <title>The genome draft of YIM 96095.</title>
        <authorList>
            <person name="Tang S.-K."/>
            <person name="Chunyu W.-X."/>
            <person name="Feng Y.-Z."/>
        </authorList>
    </citation>
    <scope>NUCLEOTIDE SEQUENCE [LARGE SCALE GENOMIC DNA]</scope>
    <source>
        <strain evidence="3 4">YIM 96095</strain>
    </source>
</reference>
<proteinExistence type="predicted"/>
<dbReference type="PANTHER" id="PTHR30466">
    <property type="entry name" value="FLAVIN REDUCTASE"/>
    <property type="match status" value="1"/>
</dbReference>
<evidence type="ECO:0000313" key="4">
    <source>
        <dbReference type="Proteomes" id="UP000269198"/>
    </source>
</evidence>
<evidence type="ECO:0000259" key="2">
    <source>
        <dbReference type="SMART" id="SM00903"/>
    </source>
</evidence>
<dbReference type="InterPro" id="IPR050268">
    <property type="entry name" value="NADH-dep_flavin_reductase"/>
</dbReference>
<dbReference type="GO" id="GO:0042602">
    <property type="term" value="F:riboflavin reductase (NADPH) activity"/>
    <property type="evidence" value="ECO:0007669"/>
    <property type="project" value="TreeGrafter"/>
</dbReference>
<evidence type="ECO:0000313" key="3">
    <source>
        <dbReference type="EMBL" id="RNL87643.1"/>
    </source>
</evidence>
<gene>
    <name evidence="3" type="ORF">EFW17_00255</name>
</gene>
<dbReference type="OrthoDB" id="9792858at2"/>
<name>A0A3N0EID8_9ACTN</name>
<dbReference type="Gene3D" id="2.30.110.10">
    <property type="entry name" value="Electron Transport, Fmn-binding Protein, Chain A"/>
    <property type="match status" value="1"/>
</dbReference>
<dbReference type="Proteomes" id="UP000269198">
    <property type="component" value="Unassembled WGS sequence"/>
</dbReference>
<dbReference type="SMART" id="SM00903">
    <property type="entry name" value="Flavin_Reduct"/>
    <property type="match status" value="1"/>
</dbReference>
<comment type="caution">
    <text evidence="3">The sequence shown here is derived from an EMBL/GenBank/DDBJ whole genome shotgun (WGS) entry which is preliminary data.</text>
</comment>
<feature type="domain" description="Flavin reductase like" evidence="2">
    <location>
        <begin position="16"/>
        <end position="161"/>
    </location>
</feature>
<dbReference type="SUPFAM" id="SSF50475">
    <property type="entry name" value="FMN-binding split barrel"/>
    <property type="match status" value="1"/>
</dbReference>
<dbReference type="InterPro" id="IPR012349">
    <property type="entry name" value="Split_barrel_FMN-bd"/>
</dbReference>
<accession>A0A3N0EID8</accession>
<keyword evidence="1" id="KW-0560">Oxidoreductase</keyword>